<comment type="similarity">
    <text evidence="1">Belongs to the CoA-transferase III family.</text>
</comment>
<evidence type="ECO:0000313" key="4">
    <source>
        <dbReference type="Proteomes" id="UP000253551"/>
    </source>
</evidence>
<dbReference type="GO" id="GO:0008410">
    <property type="term" value="F:CoA-transferase activity"/>
    <property type="evidence" value="ECO:0007669"/>
    <property type="project" value="TreeGrafter"/>
</dbReference>
<accession>A0A367KP93</accession>
<dbReference type="SUPFAM" id="SSF89796">
    <property type="entry name" value="CoA-transferase family III (CaiB/BaiF)"/>
    <property type="match status" value="1"/>
</dbReference>
<dbReference type="STRING" id="4846.A0A367KP93"/>
<dbReference type="PANTHER" id="PTHR48207:SF3">
    <property type="entry name" value="SUCCINATE--HYDROXYMETHYLGLUTARATE COA-TRANSFERASE"/>
    <property type="match status" value="1"/>
</dbReference>
<gene>
    <name evidence="3" type="ORF">CU098_007421</name>
</gene>
<dbReference type="InterPro" id="IPR003673">
    <property type="entry name" value="CoA-Trfase_fam_III"/>
</dbReference>
<protein>
    <submittedName>
        <fullName evidence="3">Uncharacterized protein</fullName>
    </submittedName>
</protein>
<keyword evidence="2" id="KW-0808">Transferase</keyword>
<dbReference type="PANTHER" id="PTHR48207">
    <property type="entry name" value="SUCCINATE--HYDROXYMETHYLGLUTARATE COA-TRANSFERASE"/>
    <property type="match status" value="1"/>
</dbReference>
<reference evidence="3 4" key="1">
    <citation type="journal article" date="2018" name="G3 (Bethesda)">
        <title>Phylogenetic and Phylogenomic Definition of Rhizopus Species.</title>
        <authorList>
            <person name="Gryganskyi A.P."/>
            <person name="Golan J."/>
            <person name="Dolatabadi S."/>
            <person name="Mondo S."/>
            <person name="Robb S."/>
            <person name="Idnurm A."/>
            <person name="Muszewska A."/>
            <person name="Steczkiewicz K."/>
            <person name="Masonjones S."/>
            <person name="Liao H.L."/>
            <person name="Gajdeczka M.T."/>
            <person name="Anike F."/>
            <person name="Vuek A."/>
            <person name="Anishchenko I.M."/>
            <person name="Voigt K."/>
            <person name="de Hoog G.S."/>
            <person name="Smith M.E."/>
            <person name="Heitman J."/>
            <person name="Vilgalys R."/>
            <person name="Stajich J.E."/>
        </authorList>
    </citation>
    <scope>NUCLEOTIDE SEQUENCE [LARGE SCALE GENOMIC DNA]</scope>
    <source>
        <strain evidence="3 4">LSU 92-RS-03</strain>
    </source>
</reference>
<dbReference type="EMBL" id="PJQM01000934">
    <property type="protein sequence ID" value="RCI03672.1"/>
    <property type="molecule type" value="Genomic_DNA"/>
</dbReference>
<sequence>MLRVQRGSFNCINTRLQDISRLCLPKRYSTTDHATIKPLEGIRVLELGQIKIEPPKTGDPLRKWRGLDHDGQSPWFRSMARNKKSVCIDLRSEEGRKLVKQLALKSDVLIENFKPGTMEKWGLGPENIYPENPKLVYTRISGYGQTGPYSKKPGFASVCEGMGGFRFINGHPGQPPVRPNLSLGDSLAGMHAALGTLLGLIARNKLSHQSRTGQVVDVAIYESMFNMMEGIVPEYDRFQEIRQPSGTTLTGIVPTNTYPCQDGKHVIIGGNGDSIYVRLMNAIGRPDLTGDDYKTNMERWWTNIILADWTSKHSADEIIEALEKASVPAGKIYDAKDMVEDEHINARGMIEDVTVGTQEEGKGWNLKIPGMSPVLETTPGGTKWPGPDLGAHTDQVLKELLSLSEKQLQEYSQTGITGGK</sequence>
<dbReference type="Gene3D" id="3.30.1540.10">
    <property type="entry name" value="formyl-coa transferase, domain 3"/>
    <property type="match status" value="1"/>
</dbReference>
<evidence type="ECO:0000256" key="1">
    <source>
        <dbReference type="ARBA" id="ARBA00008383"/>
    </source>
</evidence>
<dbReference type="InterPro" id="IPR050483">
    <property type="entry name" value="CoA-transferase_III_domain"/>
</dbReference>
<proteinExistence type="inferred from homology"/>
<organism evidence="3 4">
    <name type="scientific">Rhizopus stolonifer</name>
    <name type="common">Rhizopus nigricans</name>
    <dbReference type="NCBI Taxonomy" id="4846"/>
    <lineage>
        <taxon>Eukaryota</taxon>
        <taxon>Fungi</taxon>
        <taxon>Fungi incertae sedis</taxon>
        <taxon>Mucoromycota</taxon>
        <taxon>Mucoromycotina</taxon>
        <taxon>Mucoromycetes</taxon>
        <taxon>Mucorales</taxon>
        <taxon>Mucorineae</taxon>
        <taxon>Rhizopodaceae</taxon>
        <taxon>Rhizopus</taxon>
    </lineage>
</organism>
<dbReference type="Gene3D" id="3.40.50.10540">
    <property type="entry name" value="Crotonobetainyl-coa:carnitine coa-transferase, domain 1"/>
    <property type="match status" value="1"/>
</dbReference>
<evidence type="ECO:0000313" key="3">
    <source>
        <dbReference type="EMBL" id="RCI03672.1"/>
    </source>
</evidence>
<dbReference type="Proteomes" id="UP000253551">
    <property type="component" value="Unassembled WGS sequence"/>
</dbReference>
<dbReference type="InterPro" id="IPR023606">
    <property type="entry name" value="CoA-Trfase_III_dom_1_sf"/>
</dbReference>
<keyword evidence="4" id="KW-1185">Reference proteome</keyword>
<comment type="caution">
    <text evidence="3">The sequence shown here is derived from an EMBL/GenBank/DDBJ whole genome shotgun (WGS) entry which is preliminary data.</text>
</comment>
<name>A0A367KP93_RHIST</name>
<evidence type="ECO:0000256" key="2">
    <source>
        <dbReference type="ARBA" id="ARBA00022679"/>
    </source>
</evidence>
<dbReference type="Pfam" id="PF02515">
    <property type="entry name" value="CoA_transf_3"/>
    <property type="match status" value="1"/>
</dbReference>
<dbReference type="InterPro" id="IPR044855">
    <property type="entry name" value="CoA-Trfase_III_dom3_sf"/>
</dbReference>
<dbReference type="OrthoDB" id="5863171at2759"/>
<dbReference type="AlphaFoldDB" id="A0A367KP93"/>